<feature type="transmembrane region" description="Helical" evidence="11">
    <location>
        <begin position="1208"/>
        <end position="1225"/>
    </location>
</feature>
<comment type="similarity">
    <text evidence="3">Belongs to the glycosyltransferase 39 family.</text>
</comment>
<dbReference type="Pfam" id="PF02366">
    <property type="entry name" value="PMT"/>
    <property type="match status" value="1"/>
</dbReference>
<feature type="transmembrane region" description="Helical" evidence="11">
    <location>
        <begin position="1004"/>
        <end position="1023"/>
    </location>
</feature>
<evidence type="ECO:0000256" key="9">
    <source>
        <dbReference type="ARBA" id="ARBA00093617"/>
    </source>
</evidence>
<gene>
    <name evidence="15" type="ORF">IAB73_03460</name>
</gene>
<comment type="caution">
    <text evidence="15">The sequence shown here is derived from an EMBL/GenBank/DDBJ whole genome shotgun (WGS) entry which is preliminary data.</text>
</comment>
<feature type="transmembrane region" description="Helical" evidence="11">
    <location>
        <begin position="305"/>
        <end position="323"/>
    </location>
</feature>
<evidence type="ECO:0000256" key="12">
    <source>
        <dbReference type="SAM" id="SignalP"/>
    </source>
</evidence>
<dbReference type="InterPro" id="IPR003342">
    <property type="entry name" value="ArnT-like_N"/>
</dbReference>
<feature type="signal peptide" evidence="12">
    <location>
        <begin position="1"/>
        <end position="27"/>
    </location>
</feature>
<evidence type="ECO:0000256" key="11">
    <source>
        <dbReference type="SAM" id="Phobius"/>
    </source>
</evidence>
<dbReference type="PANTHER" id="PTHR10050">
    <property type="entry name" value="DOLICHYL-PHOSPHATE-MANNOSE--PROTEIN MANNOSYLTRANSFERASE"/>
    <property type="match status" value="1"/>
</dbReference>
<feature type="transmembrane region" description="Helical" evidence="11">
    <location>
        <begin position="700"/>
        <end position="719"/>
    </location>
</feature>
<feature type="transmembrane region" description="Helical" evidence="11">
    <location>
        <begin position="1231"/>
        <end position="1249"/>
    </location>
</feature>
<dbReference type="GO" id="GO:0000030">
    <property type="term" value="F:mannosyltransferase activity"/>
    <property type="evidence" value="ECO:0007669"/>
    <property type="project" value="InterPro"/>
</dbReference>
<evidence type="ECO:0000259" key="13">
    <source>
        <dbReference type="Pfam" id="PF02366"/>
    </source>
</evidence>
<keyword evidence="12" id="KW-0732">Signal</keyword>
<reference evidence="15" key="2">
    <citation type="journal article" date="2021" name="PeerJ">
        <title>Extensive microbial diversity within the chicken gut microbiome revealed by metagenomics and culture.</title>
        <authorList>
            <person name="Gilroy R."/>
            <person name="Ravi A."/>
            <person name="Getino M."/>
            <person name="Pursley I."/>
            <person name="Horton D.L."/>
            <person name="Alikhan N.F."/>
            <person name="Baker D."/>
            <person name="Gharbi K."/>
            <person name="Hall N."/>
            <person name="Watson M."/>
            <person name="Adriaenssens E.M."/>
            <person name="Foster-Nyarko E."/>
            <person name="Jarju S."/>
            <person name="Secka A."/>
            <person name="Antonio M."/>
            <person name="Oren A."/>
            <person name="Chaudhuri R.R."/>
            <person name="La Ragione R."/>
            <person name="Hildebrand F."/>
            <person name="Pallen M.J."/>
        </authorList>
    </citation>
    <scope>NUCLEOTIDE SEQUENCE</scope>
    <source>
        <strain evidence="15">ChiSxjej2B14-6234</strain>
    </source>
</reference>
<keyword evidence="7 11" id="KW-1133">Transmembrane helix</keyword>
<dbReference type="InterPro" id="IPR008979">
    <property type="entry name" value="Galactose-bd-like_sf"/>
</dbReference>
<feature type="transmembrane region" description="Helical" evidence="11">
    <location>
        <begin position="460"/>
        <end position="478"/>
    </location>
</feature>
<feature type="transmembrane region" description="Helical" evidence="11">
    <location>
        <begin position="600"/>
        <end position="623"/>
    </location>
</feature>
<keyword evidence="6 11" id="KW-0812">Transmembrane</keyword>
<sequence length="1304" mass="142442">MRNAMNRLGLLWLVCLLALGVCAPALAEEGENLLSNGGFEQVSGDMPAGWYRGMWVTTAGTTYIESSEDAHTGERAAMVDNVQPNDARLEQTVRVEPQTFYKLSAWVKAEDCGEGLKGANVSFADVYGTSPDVHDTDGEWVELTLYARTARDQREVTVMARVGGYGSENTGRAWFDDISLVQVDEVPADAAYVDLATPEPQTPAQVDDGGPGAVEIATLFAVAAAYVGALWLAARGLRAVGPARNELRVLIAVLSAAAAVRLVLAPLVAGYGVDIACFTSWSLHMANVGPAQFYQTVSFCDYPPGYLYVLLVDGLLMNLLGVTGGPGAELIVKLAPIACDIAGAALVYRLVRESALCAALGEGRARGRTALLLAGLYAFNPATAVTSACWGQADAVLALLVLLALWLASDGRWRMALPVYVAACLVKPQALMLAPLGAAVLVRQTVLAVRGRDGRALRDLGLGLLFAALTAMTIVLPFSPGQPADWLIAKYTETLSSYNHGTLSTGNLMYLLGGNWVDASLPSPLGLSYSALGWTLMALSIAFVIALYVLDARRGSLFELSALLLSALYALGPKMHERYLLPVLVLLLISYAVRPDRRTLWVFGIYTATLTVNVGTVLAFEHLIAPNEWVGYLLGVAVLAGLAVQAWTAVDHCLRGRAMPLPPADRTARSAGAALGTDARLREELNRTPDARLHMRGRDWALMLGVTAAYSVLAFFNLGSTKAPQTLWQSSAAGEQVVFDLGEERTDFNVYVYVGISDPSYTISVSSDGVSWSQEELMNQGECFLWIAHCAPLVGAEGETTSWSSQMRDFTGRYVRLTMQAAGAVIGEVGFVDSATRTPLPVASVSSSGGAEGHAQDPALLCDEQDAVPDVPSYLNGTYFDEIYHARTGYEHLHGLHTFEWTHPPLGKLLMAACIGLFGMTPFGWRFAGTVSGILMLPVMYLLGKQLFKKTAPAFYATALLALDCMHFTQTRIATIDTFVVLFIMAMYLCMLRWTQMSFHHQKLSRTFVPLALSGVFMSLAIASKWTGLYAAVGLAAIFFARLYGLWRQAQWARAHESEDPRYREIADAFPRRAGLTILLCCVFFVVLPVVVYCLCYIPQLAPDGPVTLQRIWELQQTMFGYHSGLGDDDHFFRSPWWQWPLILKPMWYYDAPFKAAGTASVIYAMGNPAVWWVGLAALLYVLYRAVWRRGISPLIGRGEDVPVERPLAFLAIGFLSQYLPWILVPRSTFIYHYFPSVPFIILCTAQVWRTAFRERRRAGYVVLSAHLAVAAALFVLFYPAISGLVVPRAWLEACAWFKNWLWF</sequence>
<feature type="transmembrane region" description="Helical" evidence="11">
    <location>
        <begin position="1074"/>
        <end position="1100"/>
    </location>
</feature>
<dbReference type="InterPro" id="IPR032421">
    <property type="entry name" value="PMT_4TMC"/>
</dbReference>
<feature type="transmembrane region" description="Helical" evidence="11">
    <location>
        <begin position="1261"/>
        <end position="1282"/>
    </location>
</feature>
<feature type="domain" description="ArnT-like N-terminal" evidence="13">
    <location>
        <begin position="919"/>
        <end position="1098"/>
    </location>
</feature>
<evidence type="ECO:0000256" key="2">
    <source>
        <dbReference type="ARBA" id="ARBA00004922"/>
    </source>
</evidence>
<dbReference type="GO" id="GO:0016020">
    <property type="term" value="C:membrane"/>
    <property type="evidence" value="ECO:0007669"/>
    <property type="project" value="InterPro"/>
</dbReference>
<evidence type="ECO:0000256" key="7">
    <source>
        <dbReference type="ARBA" id="ARBA00022989"/>
    </source>
</evidence>
<evidence type="ECO:0000256" key="10">
    <source>
        <dbReference type="ARBA" id="ARBA00093644"/>
    </source>
</evidence>
<feature type="transmembrane region" description="Helical" evidence="11">
    <location>
        <begin position="249"/>
        <end position="273"/>
    </location>
</feature>
<evidence type="ECO:0000256" key="1">
    <source>
        <dbReference type="ARBA" id="ARBA00004127"/>
    </source>
</evidence>
<dbReference type="Proteomes" id="UP000886887">
    <property type="component" value="Unassembled WGS sequence"/>
</dbReference>
<comment type="subcellular location">
    <subcellularLocation>
        <location evidence="1">Endomembrane system</location>
        <topology evidence="1">Multi-pass membrane protein</topology>
    </subcellularLocation>
</comment>
<feature type="transmembrane region" description="Helical" evidence="11">
    <location>
        <begin position="1029"/>
        <end position="1047"/>
    </location>
</feature>
<dbReference type="GO" id="GO:0012505">
    <property type="term" value="C:endomembrane system"/>
    <property type="evidence" value="ECO:0007669"/>
    <property type="project" value="UniProtKB-SubCell"/>
</dbReference>
<keyword evidence="4" id="KW-0328">Glycosyltransferase</keyword>
<feature type="transmembrane region" description="Helical" evidence="11">
    <location>
        <begin position="216"/>
        <end position="237"/>
    </location>
</feature>
<feature type="transmembrane region" description="Helical" evidence="11">
    <location>
        <begin position="557"/>
        <end position="572"/>
    </location>
</feature>
<feature type="transmembrane region" description="Helical" evidence="11">
    <location>
        <begin position="1170"/>
        <end position="1187"/>
    </location>
</feature>
<feature type="transmembrane region" description="Helical" evidence="11">
    <location>
        <begin position="975"/>
        <end position="992"/>
    </location>
</feature>
<dbReference type="InterPro" id="IPR027005">
    <property type="entry name" value="PMT-like"/>
</dbReference>
<dbReference type="EMBL" id="DVFJ01000009">
    <property type="protein sequence ID" value="HIQ71253.1"/>
    <property type="molecule type" value="Genomic_DNA"/>
</dbReference>
<feature type="chain" id="PRO_5039637990" description="Polyprenol-phosphate-mannose--protein mannosyltransferase" evidence="12">
    <location>
        <begin position="28"/>
        <end position="1304"/>
    </location>
</feature>
<organism evidence="15 16">
    <name type="scientific">Candidatus Onthenecus intestinigallinarum</name>
    <dbReference type="NCBI Taxonomy" id="2840875"/>
    <lineage>
        <taxon>Bacteria</taxon>
        <taxon>Bacillati</taxon>
        <taxon>Bacillota</taxon>
        <taxon>Clostridia</taxon>
        <taxon>Eubacteriales</taxon>
        <taxon>Candidatus Onthenecus</taxon>
    </lineage>
</organism>
<evidence type="ECO:0000313" key="16">
    <source>
        <dbReference type="Proteomes" id="UP000886887"/>
    </source>
</evidence>
<evidence type="ECO:0000256" key="8">
    <source>
        <dbReference type="ARBA" id="ARBA00023136"/>
    </source>
</evidence>
<evidence type="ECO:0000313" key="15">
    <source>
        <dbReference type="EMBL" id="HIQ71253.1"/>
    </source>
</evidence>
<reference evidence="15" key="1">
    <citation type="submission" date="2020-10" db="EMBL/GenBank/DDBJ databases">
        <authorList>
            <person name="Gilroy R."/>
        </authorList>
    </citation>
    <scope>NUCLEOTIDE SEQUENCE</scope>
    <source>
        <strain evidence="15">ChiSxjej2B14-6234</strain>
    </source>
</reference>
<evidence type="ECO:0000259" key="14">
    <source>
        <dbReference type="Pfam" id="PF16192"/>
    </source>
</evidence>
<feature type="transmembrane region" description="Helical" evidence="11">
    <location>
        <begin position="390"/>
        <end position="408"/>
    </location>
</feature>
<dbReference type="GO" id="GO:0006493">
    <property type="term" value="P:protein O-linked glycosylation"/>
    <property type="evidence" value="ECO:0007669"/>
    <property type="project" value="InterPro"/>
</dbReference>
<comment type="pathway">
    <text evidence="2">Protein modification; protein glycosylation.</text>
</comment>
<feature type="transmembrane region" description="Helical" evidence="11">
    <location>
        <begin position="629"/>
        <end position="650"/>
    </location>
</feature>
<feature type="transmembrane region" description="Helical" evidence="11">
    <location>
        <begin position="923"/>
        <end position="944"/>
    </location>
</feature>
<evidence type="ECO:0000256" key="3">
    <source>
        <dbReference type="ARBA" id="ARBA00007222"/>
    </source>
</evidence>
<dbReference type="Pfam" id="PF16192">
    <property type="entry name" value="PMT_4TMC"/>
    <property type="match status" value="1"/>
</dbReference>
<dbReference type="Pfam" id="PF06728">
    <property type="entry name" value="PIG-U"/>
    <property type="match status" value="1"/>
</dbReference>
<evidence type="ECO:0000256" key="5">
    <source>
        <dbReference type="ARBA" id="ARBA00022679"/>
    </source>
</evidence>
<proteinExistence type="inferred from homology"/>
<evidence type="ECO:0000256" key="4">
    <source>
        <dbReference type="ARBA" id="ARBA00022676"/>
    </source>
</evidence>
<protein>
    <recommendedName>
        <fullName evidence="9">Polyprenol-phosphate-mannose--protein mannosyltransferase</fullName>
    </recommendedName>
    <alternativeName>
        <fullName evidence="10">Protein O-mannosyltransferase</fullName>
    </alternativeName>
</protein>
<dbReference type="SUPFAM" id="SSF49785">
    <property type="entry name" value="Galactose-binding domain-like"/>
    <property type="match status" value="1"/>
</dbReference>
<keyword evidence="8 11" id="KW-0472">Membrane</keyword>
<feature type="domain" description="Protein O-mannosyl-transferase C-terminal four TM" evidence="14">
    <location>
        <begin position="1109"/>
        <end position="1301"/>
    </location>
</feature>
<dbReference type="Gene3D" id="2.60.120.260">
    <property type="entry name" value="Galactose-binding domain-like"/>
    <property type="match status" value="1"/>
</dbReference>
<evidence type="ECO:0000256" key="6">
    <source>
        <dbReference type="ARBA" id="ARBA00022692"/>
    </source>
</evidence>
<feature type="transmembrane region" description="Helical" evidence="11">
    <location>
        <begin position="531"/>
        <end position="550"/>
    </location>
</feature>
<name>A0A9D1CQM2_9FIRM</name>
<accession>A0A9D1CQM2</accession>
<keyword evidence="5" id="KW-0808">Transferase</keyword>